<dbReference type="EMBL" id="BAAAFZ010000124">
    <property type="protein sequence ID" value="GAA0607908.1"/>
    <property type="molecule type" value="Genomic_DNA"/>
</dbReference>
<organism evidence="1 2">
    <name type="scientific">Craurococcus roseus</name>
    <dbReference type="NCBI Taxonomy" id="77585"/>
    <lineage>
        <taxon>Bacteria</taxon>
        <taxon>Pseudomonadati</taxon>
        <taxon>Pseudomonadota</taxon>
        <taxon>Alphaproteobacteria</taxon>
        <taxon>Acetobacterales</taxon>
        <taxon>Acetobacteraceae</taxon>
        <taxon>Craurococcus</taxon>
    </lineage>
</organism>
<proteinExistence type="predicted"/>
<evidence type="ECO:0000313" key="1">
    <source>
        <dbReference type="EMBL" id="GAA0607908.1"/>
    </source>
</evidence>
<sequence>MDGDPIHRWIADIVPGRSFVDIGGIGEWSKQERVTQSVAAGAARSAMADIEPADSEYWRFFHKLMYKHGIARDAYDSHAEVDVTRADLAERLPPSDVVHCTGVLYHCPDPVAAVDNLRRVTGRWLIVNTVVCPQRVENAAGTLALPSGAALFLPGLSEAERDVLRLHYRTKFGWSIDDTAPRPRAPGVKMPHVMPDGRLNHWPYWWLFTIHSFRSLLQLLRFDIRDEWTWEDHAHCVLCERVG</sequence>
<dbReference type="InterPro" id="IPR029063">
    <property type="entry name" value="SAM-dependent_MTases_sf"/>
</dbReference>
<dbReference type="SUPFAM" id="SSF53335">
    <property type="entry name" value="S-adenosyl-L-methionine-dependent methyltransferases"/>
    <property type="match status" value="1"/>
</dbReference>
<accession>A0ABP3RI07</accession>
<evidence type="ECO:0008006" key="3">
    <source>
        <dbReference type="Google" id="ProtNLM"/>
    </source>
</evidence>
<name>A0ABP3RI07_9PROT</name>
<protein>
    <recommendedName>
        <fullName evidence="3">Methyltransferase domain-containing protein</fullName>
    </recommendedName>
</protein>
<dbReference type="Proteomes" id="UP001501588">
    <property type="component" value="Unassembled WGS sequence"/>
</dbReference>
<gene>
    <name evidence="1" type="ORF">GCM10009416_50910</name>
</gene>
<dbReference type="Gene3D" id="3.40.50.150">
    <property type="entry name" value="Vaccinia Virus protein VP39"/>
    <property type="match status" value="1"/>
</dbReference>
<dbReference type="RefSeq" id="WP_343898289.1">
    <property type="nucleotide sequence ID" value="NZ_BAAAFZ010000124.1"/>
</dbReference>
<comment type="caution">
    <text evidence="1">The sequence shown here is derived from an EMBL/GenBank/DDBJ whole genome shotgun (WGS) entry which is preliminary data.</text>
</comment>
<reference evidence="2" key="1">
    <citation type="journal article" date="2019" name="Int. J. Syst. Evol. Microbiol.">
        <title>The Global Catalogue of Microorganisms (GCM) 10K type strain sequencing project: providing services to taxonomists for standard genome sequencing and annotation.</title>
        <authorList>
            <consortium name="The Broad Institute Genomics Platform"/>
            <consortium name="The Broad Institute Genome Sequencing Center for Infectious Disease"/>
            <person name="Wu L."/>
            <person name="Ma J."/>
        </authorList>
    </citation>
    <scope>NUCLEOTIDE SEQUENCE [LARGE SCALE GENOMIC DNA]</scope>
    <source>
        <strain evidence="2">JCM 9933</strain>
    </source>
</reference>
<keyword evidence="2" id="KW-1185">Reference proteome</keyword>
<evidence type="ECO:0000313" key="2">
    <source>
        <dbReference type="Proteomes" id="UP001501588"/>
    </source>
</evidence>